<feature type="non-terminal residue" evidence="2">
    <location>
        <position position="430"/>
    </location>
</feature>
<evidence type="ECO:0000256" key="1">
    <source>
        <dbReference type="SAM" id="SignalP"/>
    </source>
</evidence>
<organism evidence="2 3">
    <name type="scientific">Mesorhabditis spiculigera</name>
    <dbReference type="NCBI Taxonomy" id="96644"/>
    <lineage>
        <taxon>Eukaryota</taxon>
        <taxon>Metazoa</taxon>
        <taxon>Ecdysozoa</taxon>
        <taxon>Nematoda</taxon>
        <taxon>Chromadorea</taxon>
        <taxon>Rhabditida</taxon>
        <taxon>Rhabditina</taxon>
        <taxon>Rhabditomorpha</taxon>
        <taxon>Rhabditoidea</taxon>
        <taxon>Rhabditidae</taxon>
        <taxon>Mesorhabditinae</taxon>
        <taxon>Mesorhabditis</taxon>
    </lineage>
</organism>
<feature type="signal peptide" evidence="1">
    <location>
        <begin position="1"/>
        <end position="16"/>
    </location>
</feature>
<proteinExistence type="predicted"/>
<feature type="chain" id="PRO_5041324286" evidence="1">
    <location>
        <begin position="17"/>
        <end position="430"/>
    </location>
</feature>
<dbReference type="EMBL" id="CATQJA010002205">
    <property type="protein sequence ID" value="CAJ0569970.1"/>
    <property type="molecule type" value="Genomic_DNA"/>
</dbReference>
<keyword evidence="3" id="KW-1185">Reference proteome</keyword>
<comment type="caution">
    <text evidence="2">The sequence shown here is derived from an EMBL/GenBank/DDBJ whole genome shotgun (WGS) entry which is preliminary data.</text>
</comment>
<reference evidence="2" key="1">
    <citation type="submission" date="2023-06" db="EMBL/GenBank/DDBJ databases">
        <authorList>
            <person name="Delattre M."/>
        </authorList>
    </citation>
    <scope>NUCLEOTIDE SEQUENCE</scope>
    <source>
        <strain evidence="2">AF72</strain>
    </source>
</reference>
<evidence type="ECO:0000313" key="2">
    <source>
        <dbReference type="EMBL" id="CAJ0569970.1"/>
    </source>
</evidence>
<name>A0AA36CKZ5_9BILA</name>
<dbReference type="Proteomes" id="UP001177023">
    <property type="component" value="Unassembled WGS sequence"/>
</dbReference>
<evidence type="ECO:0000313" key="3">
    <source>
        <dbReference type="Proteomes" id="UP001177023"/>
    </source>
</evidence>
<accession>A0AA36CKZ5</accession>
<sequence length="430" mass="47854">MGLLLTLALLVVAASAFKRGPAQRHRRDTSTFCGIADLSTLLMDNCPDASTLPLAGLNGTCLTGPDLLASEDDNWSIACTTPDSRMVIYGPSWSNNTHGYTYADYLFCNDDGTSIGSSMDYWITTSKFVPGLDHVACYQSASAQNEALFHKSTCDVSRFTLMQNWTTCPDFSTLEYYYPRTATTEPINATEAAKLQMSCETNYLTSYFYPRQILTAFPYSSYFCASGRTFMIRDNHVIPLRIILCESTHWTAVTNDNVRFTINTTTDSIFCTLPTQMVGKPVTCHDVIPANDCPSNITEYTSDLMLIPYSMPGLVPANPQCLQNYTIWYRDPNNGVSNPPSSFLIRCYQPGTDLNSPTRANSRMLILVEDHGKYHLTRTLGCGPTKFTLDEQYTIGISPEARFTCVDSLTAYDAMMTANGYDPSNWDWNA</sequence>
<gene>
    <name evidence="2" type="ORF">MSPICULIGERA_LOCUS8425</name>
</gene>
<dbReference type="AlphaFoldDB" id="A0AA36CKZ5"/>
<protein>
    <submittedName>
        <fullName evidence="2">Uncharacterized protein</fullName>
    </submittedName>
</protein>
<keyword evidence="1" id="KW-0732">Signal</keyword>